<dbReference type="Proteomes" id="UP000663879">
    <property type="component" value="Unassembled WGS sequence"/>
</dbReference>
<dbReference type="OrthoDB" id="10655341at2759"/>
<name>A0A813M660_9BILA</name>
<evidence type="ECO:0000313" key="2">
    <source>
        <dbReference type="EMBL" id="CAF0704917.1"/>
    </source>
</evidence>
<protein>
    <submittedName>
        <fullName evidence="2">Uncharacterized protein</fullName>
    </submittedName>
</protein>
<reference evidence="2" key="1">
    <citation type="submission" date="2021-02" db="EMBL/GenBank/DDBJ databases">
        <authorList>
            <person name="Nowell W R."/>
        </authorList>
    </citation>
    <scope>NUCLEOTIDE SEQUENCE</scope>
    <source>
        <strain evidence="2">Ploen Becks lab</strain>
    </source>
</reference>
<keyword evidence="1" id="KW-0812">Transmembrane</keyword>
<keyword evidence="1" id="KW-1133">Transmembrane helix</keyword>
<organism evidence="2 3">
    <name type="scientific">Brachionus calyciflorus</name>
    <dbReference type="NCBI Taxonomy" id="104777"/>
    <lineage>
        <taxon>Eukaryota</taxon>
        <taxon>Metazoa</taxon>
        <taxon>Spiralia</taxon>
        <taxon>Gnathifera</taxon>
        <taxon>Rotifera</taxon>
        <taxon>Eurotatoria</taxon>
        <taxon>Monogononta</taxon>
        <taxon>Pseudotrocha</taxon>
        <taxon>Ploima</taxon>
        <taxon>Brachionidae</taxon>
        <taxon>Brachionus</taxon>
    </lineage>
</organism>
<evidence type="ECO:0000313" key="3">
    <source>
        <dbReference type="Proteomes" id="UP000663879"/>
    </source>
</evidence>
<comment type="caution">
    <text evidence="2">The sequence shown here is derived from an EMBL/GenBank/DDBJ whole genome shotgun (WGS) entry which is preliminary data.</text>
</comment>
<evidence type="ECO:0000256" key="1">
    <source>
        <dbReference type="SAM" id="Phobius"/>
    </source>
</evidence>
<sequence length="403" mass="45981">MTIDVKPYVTYIQIIKPEETPITFYDFCQYQKALNSDDKWNLAIYLVERVKGTFSLFTLNKNTNYYDGTSQFYVSTIENFLKSISCKEIFKQGDALTSQEYLKISRENFCSKFVLFSPTPTESVSYENKHPNDCQFYLHDCNYGINSPSTSFITFLPPGTDCFLDNKPGKCLADKCVIDQDIFSKYIFKNETNILRTEISETTSNLMIYSTLEDEKKWTTFSYDISKTDDVENSSKYSTLITSLSTTETYSEESTPAFVITEPIMTHDSTTEPVMNQESTNIDLMSAKVSFESSSSILSTESNIENTIEKTKIKINSSSTQIQPSSTKEILTKTSSISKAFRSTSKEAVSQSIPKNSKFELWYIILPSVLVVIIIIISSIITSYFGIFRGRGRRRVANRIRLF</sequence>
<dbReference type="AlphaFoldDB" id="A0A813M660"/>
<feature type="transmembrane region" description="Helical" evidence="1">
    <location>
        <begin position="361"/>
        <end position="385"/>
    </location>
</feature>
<keyword evidence="1" id="KW-0472">Membrane</keyword>
<accession>A0A813M660</accession>
<keyword evidence="3" id="KW-1185">Reference proteome</keyword>
<gene>
    <name evidence="2" type="ORF">OXX778_LOCUS210</name>
</gene>
<proteinExistence type="predicted"/>
<dbReference type="EMBL" id="CAJNOC010000009">
    <property type="protein sequence ID" value="CAF0704917.1"/>
    <property type="molecule type" value="Genomic_DNA"/>
</dbReference>